<dbReference type="CDD" id="cd02440">
    <property type="entry name" value="AdoMet_MTases"/>
    <property type="match status" value="1"/>
</dbReference>
<dbReference type="InParanoid" id="A0A1X7VLN2"/>
<dbReference type="InterPro" id="IPR029063">
    <property type="entry name" value="SAM-dependent_MTases_sf"/>
</dbReference>
<feature type="domain" description="Bin3-type SAM" evidence="8">
    <location>
        <begin position="166"/>
        <end position="396"/>
    </location>
</feature>
<evidence type="ECO:0000259" key="8">
    <source>
        <dbReference type="PROSITE" id="PS51515"/>
    </source>
</evidence>
<dbReference type="Gene3D" id="3.40.50.150">
    <property type="entry name" value="Vaccinia Virus protein VP39"/>
    <property type="match status" value="1"/>
</dbReference>
<sequence length="430" mass="48226">MESSGEAGKRLARKRLSSGGKGKLASPLKKRRNTRTGNSTSDPLNLSAKVAPPTRDPAQLEHTLGDQPNPLPELLHHDPLNLEGKIDNFDLIVSEFNKKPHPAEKPSCSKSVKKRKRQRNRSQSSNDQSLPTAPPVSYNAQRAIYRYGNYTQYYGYRNKGAEPANDGRVKLLQEEWFRDKTVLDIGCNTGLLTIAVASLFSPYKITGIDIDKKLIRMAWKNLYRGKVSIVTPAGQPFPKSLTMRYLPPAKDLVTSSSEVMRNIEFVEGNYVPSSDEEISSLSPVYDVIMCMSVTKWIHLNWGDDGIKRLFKKIYQELKPNGILILEPQPWSSYAKRKKLTEGIFNNYKTIELFPSQFTSYLMSPEVGFTSHTYLGKSDNNSSGFQRCIHVYKKSSCDLLPQATPTDANDCKATLTKETTPIKGTTPTNIV</sequence>
<evidence type="ECO:0000256" key="5">
    <source>
        <dbReference type="PROSITE-ProRule" id="PRU00848"/>
    </source>
</evidence>
<evidence type="ECO:0000256" key="3">
    <source>
        <dbReference type="ARBA" id="ARBA00022679"/>
    </source>
</evidence>
<dbReference type="GO" id="GO:0008171">
    <property type="term" value="F:O-methyltransferase activity"/>
    <property type="evidence" value="ECO:0007669"/>
    <property type="project" value="UniProtKB-UniRule"/>
</dbReference>
<dbReference type="PROSITE" id="PS51515">
    <property type="entry name" value="BIN3_SAM"/>
    <property type="match status" value="1"/>
</dbReference>
<dbReference type="InterPro" id="IPR010675">
    <property type="entry name" value="Bin3_C"/>
</dbReference>
<dbReference type="OrthoDB" id="10017101at2759"/>
<keyword evidence="4 5" id="KW-0949">S-adenosyl-L-methionine</keyword>
<evidence type="ECO:0000256" key="7">
    <source>
        <dbReference type="SAM" id="MobiDB-lite"/>
    </source>
</evidence>
<dbReference type="Pfam" id="PF06325">
    <property type="entry name" value="PrmA"/>
    <property type="match status" value="1"/>
</dbReference>
<comment type="similarity">
    <text evidence="1 6">Belongs to the methyltransferase superfamily.</text>
</comment>
<feature type="compositionally biased region" description="Polar residues" evidence="7">
    <location>
        <begin position="35"/>
        <end position="44"/>
    </location>
</feature>
<dbReference type="Proteomes" id="UP000007879">
    <property type="component" value="Unassembled WGS sequence"/>
</dbReference>
<protein>
    <recommendedName>
        <fullName evidence="6">RNA methyltransferase</fullName>
        <ecNumber evidence="6">2.1.1.-</ecNumber>
    </recommendedName>
</protein>
<organism evidence="9">
    <name type="scientific">Amphimedon queenslandica</name>
    <name type="common">Sponge</name>
    <dbReference type="NCBI Taxonomy" id="400682"/>
    <lineage>
        <taxon>Eukaryota</taxon>
        <taxon>Metazoa</taxon>
        <taxon>Porifera</taxon>
        <taxon>Demospongiae</taxon>
        <taxon>Heteroscleromorpha</taxon>
        <taxon>Haplosclerida</taxon>
        <taxon>Niphatidae</taxon>
        <taxon>Amphimedon</taxon>
    </lineage>
</organism>
<dbReference type="GO" id="GO:0040031">
    <property type="term" value="P:snRNA modification"/>
    <property type="evidence" value="ECO:0007669"/>
    <property type="project" value="TreeGrafter"/>
</dbReference>
<accession>A0A1X7VLN2</accession>
<dbReference type="PANTHER" id="PTHR12315">
    <property type="entry name" value="BICOID-INTERACTING PROTEIN RELATED"/>
    <property type="match status" value="1"/>
</dbReference>
<dbReference type="GO" id="GO:0008173">
    <property type="term" value="F:RNA methyltransferase activity"/>
    <property type="evidence" value="ECO:0007669"/>
    <property type="project" value="UniProtKB-UniRule"/>
</dbReference>
<dbReference type="SUPFAM" id="SSF53335">
    <property type="entry name" value="S-adenosyl-L-methionine-dependent methyltransferases"/>
    <property type="match status" value="1"/>
</dbReference>
<dbReference type="EC" id="2.1.1.-" evidence="6"/>
<dbReference type="FunFam" id="3.40.50.150:FF:000083">
    <property type="entry name" value="7SK snRNA methylphosphate capping enzyme"/>
    <property type="match status" value="1"/>
</dbReference>
<dbReference type="EnsemblMetazoa" id="Aqu2.1.40730_001">
    <property type="protein sequence ID" value="Aqu2.1.40730_001"/>
    <property type="gene ID" value="Aqu2.1.40730"/>
</dbReference>
<feature type="region of interest" description="Disordered" evidence="7">
    <location>
        <begin position="97"/>
        <end position="135"/>
    </location>
</feature>
<evidence type="ECO:0000313" key="9">
    <source>
        <dbReference type="EnsemblMetazoa" id="Aqu2.1.40730_001"/>
    </source>
</evidence>
<dbReference type="STRING" id="400682.A0A1X7VLN2"/>
<dbReference type="InterPro" id="IPR024160">
    <property type="entry name" value="BIN3_SAM-bd_dom"/>
</dbReference>
<proteinExistence type="inferred from homology"/>
<dbReference type="eggNOG" id="KOG2899">
    <property type="taxonomic scope" value="Eukaryota"/>
</dbReference>
<dbReference type="Pfam" id="PF06859">
    <property type="entry name" value="Bin3"/>
    <property type="match status" value="1"/>
</dbReference>
<feature type="compositionally biased region" description="Basic residues" evidence="7">
    <location>
        <begin position="111"/>
        <end position="120"/>
    </location>
</feature>
<keyword evidence="3 6" id="KW-0808">Transferase</keyword>
<feature type="region of interest" description="Disordered" evidence="7">
    <location>
        <begin position="1"/>
        <end position="78"/>
    </location>
</feature>
<evidence type="ECO:0000313" key="10">
    <source>
        <dbReference type="Proteomes" id="UP000007879"/>
    </source>
</evidence>
<dbReference type="GO" id="GO:0017069">
    <property type="term" value="F:snRNA binding"/>
    <property type="evidence" value="ECO:0007669"/>
    <property type="project" value="TreeGrafter"/>
</dbReference>
<dbReference type="InterPro" id="IPR039772">
    <property type="entry name" value="Bin3-like"/>
</dbReference>
<gene>
    <name evidence="9" type="primary">100641837</name>
</gene>
<dbReference type="PANTHER" id="PTHR12315:SF0">
    <property type="entry name" value="7SK SNRNA METHYLPHOSPHATE CAPPING ENZYME"/>
    <property type="match status" value="1"/>
</dbReference>
<evidence type="ECO:0000256" key="6">
    <source>
        <dbReference type="RuleBase" id="RU367087"/>
    </source>
</evidence>
<evidence type="ECO:0000256" key="1">
    <source>
        <dbReference type="ARBA" id="ARBA00008361"/>
    </source>
</evidence>
<reference evidence="9" key="2">
    <citation type="submission" date="2017-05" db="UniProtKB">
        <authorList>
            <consortium name="EnsemblMetazoa"/>
        </authorList>
    </citation>
    <scope>IDENTIFICATION</scope>
</reference>
<dbReference type="AlphaFoldDB" id="A0A1X7VLN2"/>
<keyword evidence="10" id="KW-1185">Reference proteome</keyword>
<dbReference type="GO" id="GO:0032259">
    <property type="term" value="P:methylation"/>
    <property type="evidence" value="ECO:0007669"/>
    <property type="project" value="UniProtKB-KW"/>
</dbReference>
<dbReference type="EnsemblMetazoa" id="XM_003383916.3">
    <property type="protein sequence ID" value="XP_003383964.3"/>
    <property type="gene ID" value="LOC100641837"/>
</dbReference>
<evidence type="ECO:0000256" key="4">
    <source>
        <dbReference type="ARBA" id="ARBA00022691"/>
    </source>
</evidence>
<name>A0A1X7VLN2_AMPQE</name>
<reference evidence="10" key="1">
    <citation type="journal article" date="2010" name="Nature">
        <title>The Amphimedon queenslandica genome and the evolution of animal complexity.</title>
        <authorList>
            <person name="Srivastava M."/>
            <person name="Simakov O."/>
            <person name="Chapman J."/>
            <person name="Fahey B."/>
            <person name="Gauthier M.E."/>
            <person name="Mitros T."/>
            <person name="Richards G.S."/>
            <person name="Conaco C."/>
            <person name="Dacre M."/>
            <person name="Hellsten U."/>
            <person name="Larroux C."/>
            <person name="Putnam N.H."/>
            <person name="Stanke M."/>
            <person name="Adamska M."/>
            <person name="Darling A."/>
            <person name="Degnan S.M."/>
            <person name="Oakley T.H."/>
            <person name="Plachetzki D.C."/>
            <person name="Zhai Y."/>
            <person name="Adamski M."/>
            <person name="Calcino A."/>
            <person name="Cummins S.F."/>
            <person name="Goodstein D.M."/>
            <person name="Harris C."/>
            <person name="Jackson D.J."/>
            <person name="Leys S.P."/>
            <person name="Shu S."/>
            <person name="Woodcroft B.J."/>
            <person name="Vervoort M."/>
            <person name="Kosik K.S."/>
            <person name="Manning G."/>
            <person name="Degnan B.M."/>
            <person name="Rokhsar D.S."/>
        </authorList>
    </citation>
    <scope>NUCLEOTIDE SEQUENCE [LARGE SCALE GENOMIC DNA]</scope>
</reference>
<evidence type="ECO:0000256" key="2">
    <source>
        <dbReference type="ARBA" id="ARBA00022603"/>
    </source>
</evidence>
<keyword evidence="2 6" id="KW-0489">Methyltransferase</keyword>
<dbReference type="KEGG" id="aqu:100641837"/>